<keyword evidence="2" id="KW-0949">S-adenosyl-L-methionine</keyword>
<name>A0AA35R6V8_GEOBA</name>
<evidence type="ECO:0000256" key="2">
    <source>
        <dbReference type="ARBA" id="ARBA00022691"/>
    </source>
</evidence>
<organism evidence="7 8">
    <name type="scientific">Geodia barretti</name>
    <name type="common">Barrett's horny sponge</name>
    <dbReference type="NCBI Taxonomy" id="519541"/>
    <lineage>
        <taxon>Eukaryota</taxon>
        <taxon>Metazoa</taxon>
        <taxon>Porifera</taxon>
        <taxon>Demospongiae</taxon>
        <taxon>Heteroscleromorpha</taxon>
        <taxon>Tetractinellida</taxon>
        <taxon>Astrophorina</taxon>
        <taxon>Geodiidae</taxon>
        <taxon>Geodia</taxon>
    </lineage>
</organism>
<dbReference type="Gene3D" id="3.40.50.280">
    <property type="entry name" value="Cobalamin-binding domain"/>
    <property type="match status" value="1"/>
</dbReference>
<dbReference type="Pfam" id="PF02310">
    <property type="entry name" value="B12-binding"/>
    <property type="match status" value="1"/>
</dbReference>
<evidence type="ECO:0000256" key="3">
    <source>
        <dbReference type="ARBA" id="ARBA00022723"/>
    </source>
</evidence>
<keyword evidence="7" id="KW-0808">Transferase</keyword>
<keyword evidence="5" id="KW-0411">Iron-sulfur</keyword>
<feature type="domain" description="B12-binding" evidence="6">
    <location>
        <begin position="10"/>
        <end position="152"/>
    </location>
</feature>
<dbReference type="InterPro" id="IPR058240">
    <property type="entry name" value="rSAM_sf"/>
</dbReference>
<evidence type="ECO:0000256" key="1">
    <source>
        <dbReference type="ARBA" id="ARBA00001966"/>
    </source>
</evidence>
<keyword evidence="4" id="KW-0408">Iron</keyword>
<accession>A0AA35R6V8</accession>
<protein>
    <submittedName>
        <fullName evidence="7">Uncharacterized methyltransferase PH0819</fullName>
    </submittedName>
</protein>
<gene>
    <name evidence="7" type="ORF">GBAR_LOCUS4270</name>
</gene>
<dbReference type="InterPro" id="IPR006158">
    <property type="entry name" value="Cobalamin-bd"/>
</dbReference>
<keyword evidence="3" id="KW-0479">Metal-binding</keyword>
<evidence type="ECO:0000259" key="6">
    <source>
        <dbReference type="PROSITE" id="PS51332"/>
    </source>
</evidence>
<dbReference type="SUPFAM" id="SSF102114">
    <property type="entry name" value="Radical SAM enzymes"/>
    <property type="match status" value="1"/>
</dbReference>
<dbReference type="GO" id="GO:0005829">
    <property type="term" value="C:cytosol"/>
    <property type="evidence" value="ECO:0007669"/>
    <property type="project" value="TreeGrafter"/>
</dbReference>
<keyword evidence="8" id="KW-1185">Reference proteome</keyword>
<dbReference type="GO" id="GO:0051536">
    <property type="term" value="F:iron-sulfur cluster binding"/>
    <property type="evidence" value="ECO:0007669"/>
    <property type="project" value="UniProtKB-KW"/>
</dbReference>
<dbReference type="GO" id="GO:0046872">
    <property type="term" value="F:metal ion binding"/>
    <property type="evidence" value="ECO:0007669"/>
    <property type="project" value="UniProtKB-KW"/>
</dbReference>
<comment type="cofactor">
    <cofactor evidence="1">
        <name>[4Fe-4S] cluster</name>
        <dbReference type="ChEBI" id="CHEBI:49883"/>
    </cofactor>
</comment>
<dbReference type="InterPro" id="IPR051198">
    <property type="entry name" value="BchE-like"/>
</dbReference>
<proteinExistence type="predicted"/>
<dbReference type="PROSITE" id="PS51332">
    <property type="entry name" value="B12_BINDING"/>
    <property type="match status" value="1"/>
</dbReference>
<reference evidence="7" key="1">
    <citation type="submission" date="2023-03" db="EMBL/GenBank/DDBJ databases">
        <authorList>
            <person name="Steffen K."/>
            <person name="Cardenas P."/>
        </authorList>
    </citation>
    <scope>NUCLEOTIDE SEQUENCE</scope>
</reference>
<evidence type="ECO:0000256" key="4">
    <source>
        <dbReference type="ARBA" id="ARBA00023004"/>
    </source>
</evidence>
<dbReference type="PANTHER" id="PTHR43409:SF16">
    <property type="entry name" value="SLR0320 PROTEIN"/>
    <property type="match status" value="1"/>
</dbReference>
<evidence type="ECO:0000313" key="7">
    <source>
        <dbReference type="EMBL" id="CAI8005482.1"/>
    </source>
</evidence>
<keyword evidence="7" id="KW-0489">Methyltransferase</keyword>
<dbReference type="GO" id="GO:0032259">
    <property type="term" value="P:methylation"/>
    <property type="evidence" value="ECO:0007669"/>
    <property type="project" value="UniProtKB-KW"/>
</dbReference>
<dbReference type="PANTHER" id="PTHR43409">
    <property type="entry name" value="ANAEROBIC MAGNESIUM-PROTOPORPHYRIN IX MONOMETHYL ESTER CYCLASE-RELATED"/>
    <property type="match status" value="1"/>
</dbReference>
<dbReference type="GO" id="GO:0008168">
    <property type="term" value="F:methyltransferase activity"/>
    <property type="evidence" value="ECO:0007669"/>
    <property type="project" value="UniProtKB-KW"/>
</dbReference>
<dbReference type="AlphaFoldDB" id="A0AA35R6V8"/>
<evidence type="ECO:0000256" key="5">
    <source>
        <dbReference type="ARBA" id="ARBA00023014"/>
    </source>
</evidence>
<comment type="caution">
    <text evidence="7">The sequence shown here is derived from an EMBL/GenBank/DDBJ whole genome shotgun (WGS) entry which is preliminary data.</text>
</comment>
<dbReference type="EMBL" id="CASHTH010000611">
    <property type="protein sequence ID" value="CAI8005482.1"/>
    <property type="molecule type" value="Genomic_DNA"/>
</dbReference>
<sequence length="433" mass="48386">MRILLIATNRHNRVMSRMRAQPIPIGLAYVAGHLDRSRHDVKLVDLMFSDDNYLDEVERTVLDYKPELVGISIRNLSNHSYVDPQWQLPITRSVIERIRSISNATIVCGGPAFSIMPQQVFDFVQPDLGIAGDAGETFADLANRVEIGEPDYRGMTGVLYRENGEIVYNGMRCSSDFGSRPSLDDLDMPKYAQAGFGVSVLTKLGGFYYPTSADDMRTPEGAWRVIRPIDEVVEEVSEITGRYGLKKIFFVDNCFNVPLEHAKELCNALMESDVKVRWNTCLAPYACDAELIGMMKQAGCGLVMMGGTRGGDPHEGDNDTSRYATLKETTELCEAGDLHYTISQQFGEPGETRESVENKLEFLRGLKPSLANLRVGVSVMPGTDVAARCIEEGIIKDETELIAPTFYMAEEVRPWLVDYLRELVDANPRWGLM</sequence>
<dbReference type="GO" id="GO:0031419">
    <property type="term" value="F:cobalamin binding"/>
    <property type="evidence" value="ECO:0007669"/>
    <property type="project" value="InterPro"/>
</dbReference>
<evidence type="ECO:0000313" key="8">
    <source>
        <dbReference type="Proteomes" id="UP001174909"/>
    </source>
</evidence>
<dbReference type="Proteomes" id="UP001174909">
    <property type="component" value="Unassembled WGS sequence"/>
</dbReference>